<keyword evidence="5" id="KW-1185">Reference proteome</keyword>
<keyword evidence="1" id="KW-0472">Membrane</keyword>
<comment type="caution">
    <text evidence="4">The sequence shown here is derived from an EMBL/GenBank/DDBJ whole genome shotgun (WGS) entry which is preliminary data.</text>
</comment>
<reference evidence="4 5" key="1">
    <citation type="submission" date="2019-02" db="EMBL/GenBank/DDBJ databases">
        <title>Genome sequencing of the rare red list fungi Dentipellis fragilis.</title>
        <authorList>
            <person name="Buettner E."/>
            <person name="Kellner H."/>
        </authorList>
    </citation>
    <scope>NUCLEOTIDE SEQUENCE [LARGE SCALE GENOMIC DNA]</scope>
    <source>
        <strain evidence="4 5">DSM 105465</strain>
    </source>
</reference>
<dbReference type="Proteomes" id="UP000298327">
    <property type="component" value="Unassembled WGS sequence"/>
</dbReference>
<dbReference type="InterPro" id="IPR048661">
    <property type="entry name" value="CPL1-like"/>
</dbReference>
<dbReference type="InterPro" id="IPR038955">
    <property type="entry name" value="PriA/CPL1_fungi"/>
</dbReference>
<sequence>MRFLRFLSAVTALFTAGRVAAGSTLVEPRTISSLDTRALVDVCASVDADLKVDLLGIVIVVGHLDVCLCLSALPLFIETNVVAVAAVALVGEGVVSAAITALINDAAPKSQCKFPEHATPACVDNNPCGFQCGDGFTPSPAKKPTQCVCEPPKTVCNGVCGKFPHCATSKPLSKRDKRWEGSGTCTSRGEGWMACGVFGGAARAWECIDTTNDLESCGGCAIPLTPYTPFGVDCTAIPGVADVSCLSGSCIVHRCLPGFMRTADASECIRAHVSSPAFAHKESQMWENEIPAMDYGLEHSPLKH</sequence>
<evidence type="ECO:0000313" key="5">
    <source>
        <dbReference type="Proteomes" id="UP000298327"/>
    </source>
</evidence>
<gene>
    <name evidence="4" type="ORF">EVG20_g5973</name>
</gene>
<evidence type="ECO:0000313" key="4">
    <source>
        <dbReference type="EMBL" id="TFY64336.1"/>
    </source>
</evidence>
<keyword evidence="2" id="KW-0732">Signal</keyword>
<dbReference type="STRING" id="205917.A0A4Y9YP28"/>
<feature type="chain" id="PRO_5021346985" description="Protein CPL1-like domain-containing protein" evidence="2">
    <location>
        <begin position="22"/>
        <end position="304"/>
    </location>
</feature>
<evidence type="ECO:0000259" key="3">
    <source>
        <dbReference type="Pfam" id="PF21671"/>
    </source>
</evidence>
<dbReference type="OrthoDB" id="439917at2759"/>
<keyword evidence="1" id="KW-0812">Transmembrane</keyword>
<feature type="domain" description="Protein CPL1-like" evidence="3">
    <location>
        <begin position="205"/>
        <end position="269"/>
    </location>
</feature>
<feature type="transmembrane region" description="Helical" evidence="1">
    <location>
        <begin position="54"/>
        <end position="76"/>
    </location>
</feature>
<evidence type="ECO:0000256" key="1">
    <source>
        <dbReference type="SAM" id="Phobius"/>
    </source>
</evidence>
<dbReference type="EMBL" id="SEOQ01000376">
    <property type="protein sequence ID" value="TFY64336.1"/>
    <property type="molecule type" value="Genomic_DNA"/>
</dbReference>
<dbReference type="Pfam" id="PF21671">
    <property type="entry name" value="CPL1-like"/>
    <property type="match status" value="1"/>
</dbReference>
<name>A0A4Y9YP28_9AGAM</name>
<organism evidence="4 5">
    <name type="scientific">Dentipellis fragilis</name>
    <dbReference type="NCBI Taxonomy" id="205917"/>
    <lineage>
        <taxon>Eukaryota</taxon>
        <taxon>Fungi</taxon>
        <taxon>Dikarya</taxon>
        <taxon>Basidiomycota</taxon>
        <taxon>Agaricomycotina</taxon>
        <taxon>Agaricomycetes</taxon>
        <taxon>Russulales</taxon>
        <taxon>Hericiaceae</taxon>
        <taxon>Dentipellis</taxon>
    </lineage>
</organism>
<feature type="transmembrane region" description="Helical" evidence="1">
    <location>
        <begin position="83"/>
        <end position="103"/>
    </location>
</feature>
<feature type="signal peptide" evidence="2">
    <location>
        <begin position="1"/>
        <end position="21"/>
    </location>
</feature>
<evidence type="ECO:0000256" key="2">
    <source>
        <dbReference type="SAM" id="SignalP"/>
    </source>
</evidence>
<proteinExistence type="predicted"/>
<keyword evidence="1" id="KW-1133">Transmembrane helix</keyword>
<dbReference type="PANTHER" id="PTHR35192:SF2">
    <property type="entry name" value="APPLE DOMAIN-CONTAINING PROTEIN"/>
    <property type="match status" value="1"/>
</dbReference>
<protein>
    <recommendedName>
        <fullName evidence="3">Protein CPL1-like domain-containing protein</fullName>
    </recommendedName>
</protein>
<dbReference type="PANTHER" id="PTHR35192">
    <property type="entry name" value="PROTEIN, PUTATIVE-RELATED"/>
    <property type="match status" value="1"/>
</dbReference>
<accession>A0A4Y9YP28</accession>
<dbReference type="AlphaFoldDB" id="A0A4Y9YP28"/>